<keyword evidence="1 4" id="KW-0808">Transferase</keyword>
<dbReference type="InterPro" id="IPR000182">
    <property type="entry name" value="GNAT_dom"/>
</dbReference>
<evidence type="ECO:0000313" key="5">
    <source>
        <dbReference type="Proteomes" id="UP000241208"/>
    </source>
</evidence>
<dbReference type="InterPro" id="IPR016181">
    <property type="entry name" value="Acyl_CoA_acyltransferase"/>
</dbReference>
<accession>A0A2T4LSX4</accession>
<name>A0A2T4LSX4_9STAP</name>
<organism evidence="4 5">
    <name type="scientific">Staphylococcus cohnii</name>
    <dbReference type="NCBI Taxonomy" id="29382"/>
    <lineage>
        <taxon>Bacteria</taxon>
        <taxon>Bacillati</taxon>
        <taxon>Bacillota</taxon>
        <taxon>Bacilli</taxon>
        <taxon>Bacillales</taxon>
        <taxon>Staphylococcaceae</taxon>
        <taxon>Staphylococcus</taxon>
        <taxon>Staphylococcus cohnii species complex</taxon>
    </lineage>
</organism>
<gene>
    <name evidence="4" type="ORF">BUY34_06080</name>
</gene>
<keyword evidence="2" id="KW-0012">Acyltransferase</keyword>
<dbReference type="Pfam" id="PF13508">
    <property type="entry name" value="Acetyltransf_7"/>
    <property type="match status" value="1"/>
</dbReference>
<feature type="domain" description="N-acetyltransferase" evidence="3">
    <location>
        <begin position="1"/>
        <end position="144"/>
    </location>
</feature>
<dbReference type="PANTHER" id="PTHR43800:SF1">
    <property type="entry name" value="PEPTIDYL-LYSINE N-ACETYLTRANSFERASE YJAB"/>
    <property type="match status" value="1"/>
</dbReference>
<evidence type="ECO:0000256" key="1">
    <source>
        <dbReference type="ARBA" id="ARBA00022679"/>
    </source>
</evidence>
<dbReference type="Proteomes" id="UP000241208">
    <property type="component" value="Unassembled WGS sequence"/>
</dbReference>
<evidence type="ECO:0000259" key="3">
    <source>
        <dbReference type="PROSITE" id="PS51186"/>
    </source>
</evidence>
<comment type="caution">
    <text evidence="4">The sequence shown here is derived from an EMBL/GenBank/DDBJ whole genome shotgun (WGS) entry which is preliminary data.</text>
</comment>
<dbReference type="STRING" id="29382.BZ166_04830"/>
<dbReference type="Gene3D" id="3.40.630.30">
    <property type="match status" value="1"/>
</dbReference>
<evidence type="ECO:0000256" key="2">
    <source>
        <dbReference type="ARBA" id="ARBA00023315"/>
    </source>
</evidence>
<reference evidence="4 5" key="1">
    <citation type="journal article" date="2016" name="Front. Microbiol.">
        <title>Comprehensive Phylogenetic Analysis of Bovine Non-aureus Staphylococci Species Based on Whole-Genome Sequencing.</title>
        <authorList>
            <person name="Naushad S."/>
            <person name="Barkema H.W."/>
            <person name="Luby C."/>
            <person name="Condas L.A."/>
            <person name="Nobrega D.B."/>
            <person name="Carson D.A."/>
            <person name="De Buck J."/>
        </authorList>
    </citation>
    <scope>NUCLEOTIDE SEQUENCE [LARGE SCALE GENOMIC DNA]</scope>
    <source>
        <strain evidence="4 5">SNUC 3829</strain>
    </source>
</reference>
<dbReference type="CDD" id="cd04301">
    <property type="entry name" value="NAT_SF"/>
    <property type="match status" value="1"/>
</dbReference>
<protein>
    <submittedName>
        <fullName evidence="4">GNAT family N-acetyltransferase</fullName>
    </submittedName>
</protein>
<evidence type="ECO:0000313" key="4">
    <source>
        <dbReference type="EMBL" id="PTF66432.1"/>
    </source>
</evidence>
<dbReference type="EMBL" id="PYZR01000053">
    <property type="protein sequence ID" value="PTF66432.1"/>
    <property type="molecule type" value="Genomic_DNA"/>
</dbReference>
<dbReference type="PANTHER" id="PTHR43800">
    <property type="entry name" value="PEPTIDYL-LYSINE N-ACETYLTRANSFERASE YJAB"/>
    <property type="match status" value="1"/>
</dbReference>
<sequence length="149" mass="17933">MLKKLEAPDSEEIDDISNIWLNSNLDTHYFVNRDYWIANLEKVKKMLPDSTIYVYYANNQIVGFAGLYANYIAGIFIKDSYRNKGIGRLFLKRLKSDYNALKLHVYEKNERAIRFYSKHQFEIISKEFEKETHEHEYLMEWNNNRNPHN</sequence>
<dbReference type="AlphaFoldDB" id="A0A2T4LSX4"/>
<dbReference type="GO" id="GO:0016747">
    <property type="term" value="F:acyltransferase activity, transferring groups other than amino-acyl groups"/>
    <property type="evidence" value="ECO:0007669"/>
    <property type="project" value="InterPro"/>
</dbReference>
<dbReference type="SUPFAM" id="SSF55729">
    <property type="entry name" value="Acyl-CoA N-acyltransferases (Nat)"/>
    <property type="match status" value="1"/>
</dbReference>
<dbReference type="PROSITE" id="PS51186">
    <property type="entry name" value="GNAT"/>
    <property type="match status" value="1"/>
</dbReference>
<proteinExistence type="predicted"/>